<dbReference type="AlphaFoldDB" id="A0A7X1VIC1"/>
<comment type="caution">
    <text evidence="1">The sequence shown here is derived from an EMBL/GenBank/DDBJ whole genome shotgun (WGS) entry which is preliminary data.</text>
</comment>
<evidence type="ECO:0000313" key="2">
    <source>
        <dbReference type="Proteomes" id="UP000461234"/>
    </source>
</evidence>
<dbReference type="Proteomes" id="UP000461234">
    <property type="component" value="Unassembled WGS sequence"/>
</dbReference>
<gene>
    <name evidence="1" type="ORF">F2P40_03640</name>
</gene>
<proteinExistence type="predicted"/>
<dbReference type="EMBL" id="WIOC01000003">
    <property type="protein sequence ID" value="MQR48427.1"/>
    <property type="molecule type" value="Genomic_DNA"/>
</dbReference>
<organism evidence="1 2">
    <name type="scientific">Acinetobacter baumannii</name>
    <dbReference type="NCBI Taxonomy" id="470"/>
    <lineage>
        <taxon>Bacteria</taxon>
        <taxon>Pseudomonadati</taxon>
        <taxon>Pseudomonadota</taxon>
        <taxon>Gammaproteobacteria</taxon>
        <taxon>Moraxellales</taxon>
        <taxon>Moraxellaceae</taxon>
        <taxon>Acinetobacter</taxon>
        <taxon>Acinetobacter calcoaceticus/baumannii complex</taxon>
    </lineage>
</organism>
<evidence type="ECO:0000313" key="1">
    <source>
        <dbReference type="EMBL" id="MQR48427.1"/>
    </source>
</evidence>
<accession>A0A7X1VIC1</accession>
<protein>
    <submittedName>
        <fullName evidence="1">Uncharacterized protein</fullName>
    </submittedName>
</protein>
<sequence>MLSINAEAMKIYIFVFLVVFPSLVFAQERSVDERCSGYADTVTKLLVNRYDHETQDEQLELLNEIDDKAYRENLIGMLKHTYTLPLYSNEKDLCTRQISQNPYPIRVLPS</sequence>
<name>A0A7X1VIC1_ACIBA</name>
<reference evidence="1 2" key="1">
    <citation type="submission" date="2019-10" db="EMBL/GenBank/DDBJ databases">
        <title>Genetic environment of the oxa23 gene and comparative analysis of carbapenem resistant Acinetobacter baumannii isolates belonging to global clone 1, lineage 2 recovered in a burns hospital outbreak in 2012-2013.</title>
        <authorList>
            <person name="Douraghi M."/>
            <person name="Aris P."/>
            <person name="Kenyon J."/>
            <person name="Hamidian M."/>
        </authorList>
    </citation>
    <scope>NUCLEOTIDE SEQUENCE [LARGE SCALE GENOMIC DNA]</scope>
    <source>
        <strain evidence="1 2">ABS103</strain>
    </source>
</reference>